<dbReference type="SMART" id="SM00743">
    <property type="entry name" value="Agenet"/>
    <property type="match status" value="2"/>
</dbReference>
<dbReference type="PANTHER" id="PTHR31917">
    <property type="entry name" value="AGENET DOMAIN-CONTAINING PROTEIN-RELATED"/>
    <property type="match status" value="1"/>
</dbReference>
<protein>
    <recommendedName>
        <fullName evidence="1">BAH domain-containing protein</fullName>
    </recommendedName>
</protein>
<dbReference type="InterPro" id="IPR008395">
    <property type="entry name" value="Agenet-like_dom"/>
</dbReference>
<dbReference type="OrthoDB" id="1883212at2759"/>
<dbReference type="InterPro" id="IPR014002">
    <property type="entry name" value="Agenet_dom_plant"/>
</dbReference>
<dbReference type="GO" id="GO:0003682">
    <property type="term" value="F:chromatin binding"/>
    <property type="evidence" value="ECO:0007669"/>
    <property type="project" value="InterPro"/>
</dbReference>
<dbReference type="CDD" id="cd20405">
    <property type="entry name" value="Tudor_Agenet_AtDUF_rpt1_3"/>
    <property type="match status" value="1"/>
</dbReference>
<gene>
    <name evidence="2" type="ORF">CCAM_LOCUS27285</name>
</gene>
<keyword evidence="3" id="KW-1185">Reference proteome</keyword>
<dbReference type="Pfam" id="PF05641">
    <property type="entry name" value="Agenet"/>
    <property type="match status" value="1"/>
</dbReference>
<dbReference type="AlphaFoldDB" id="A0A484MA82"/>
<evidence type="ECO:0000259" key="1">
    <source>
        <dbReference type="PROSITE" id="PS51038"/>
    </source>
</evidence>
<dbReference type="InterPro" id="IPR043151">
    <property type="entry name" value="BAH_sf"/>
</dbReference>
<proteinExistence type="predicted"/>
<dbReference type="EMBL" id="OOIL02002916">
    <property type="protein sequence ID" value="VFQ85509.1"/>
    <property type="molecule type" value="Genomic_DNA"/>
</dbReference>
<dbReference type="Gene3D" id="2.30.30.490">
    <property type="match status" value="1"/>
</dbReference>
<accession>A0A484MA82</accession>
<organism evidence="2 3">
    <name type="scientific">Cuscuta campestris</name>
    <dbReference type="NCBI Taxonomy" id="132261"/>
    <lineage>
        <taxon>Eukaryota</taxon>
        <taxon>Viridiplantae</taxon>
        <taxon>Streptophyta</taxon>
        <taxon>Embryophyta</taxon>
        <taxon>Tracheophyta</taxon>
        <taxon>Spermatophyta</taxon>
        <taxon>Magnoliopsida</taxon>
        <taxon>eudicotyledons</taxon>
        <taxon>Gunneridae</taxon>
        <taxon>Pentapetalae</taxon>
        <taxon>asterids</taxon>
        <taxon>lamiids</taxon>
        <taxon>Solanales</taxon>
        <taxon>Convolvulaceae</taxon>
        <taxon>Cuscuteae</taxon>
        <taxon>Cuscuta</taxon>
        <taxon>Cuscuta subgen. Grammica</taxon>
        <taxon>Cuscuta sect. Cleistogrammica</taxon>
    </lineage>
</organism>
<feature type="domain" description="BAH" evidence="1">
    <location>
        <begin position="94"/>
        <end position="211"/>
    </location>
</feature>
<dbReference type="PANTHER" id="PTHR31917:SF58">
    <property type="entry name" value="AGENET AND BROMO-ADJACENT HOMOLOGY (BAH) DOMAIN-CONTAINING PROTEIN"/>
    <property type="match status" value="1"/>
</dbReference>
<evidence type="ECO:0000313" key="3">
    <source>
        <dbReference type="Proteomes" id="UP000595140"/>
    </source>
</evidence>
<name>A0A484MA82_9ASTE</name>
<dbReference type="PROSITE" id="PS51038">
    <property type="entry name" value="BAH"/>
    <property type="match status" value="1"/>
</dbReference>
<dbReference type="InterPro" id="IPR001025">
    <property type="entry name" value="BAH_dom"/>
</dbReference>
<sequence length="596" mass="68076">MIISPIARAAGIPNYWLRASGLYALTIGLNYQQNIKELSGFRKNGDACPNALNTLEDGHLQTLGQHATDFTWIGSPWTCRKKRCHYTSFCRNGVRISVYDFVFILAEEGKRLVAYLDDMFEDIRGNRKVVVRWFHKIDEVGILLHSNYNDREILFSLCHQSLGIECVDGLATVLSPQHYQSFINLPSRTHPEPFVCHRLFDNNELKPFVISNVNGYWNQELLKQMRFSLPHKTKPEESPIGFSGNRPNQRLCLSKYSEPRKELVNSFQEQCNTSSLRAAVTCTFQEACFEGSSLRDVVRENHLQFFDIGSQVEIISQDSGIRGCWFRALVIKKHKNKVKVQYKDVKDADDEAKNLEEWVLATKLAAPDKLGLRMHGRTILRPSPSSHKGRVSWVFNVGESVDAWWNEGWWEGIVVHKESENRLLVNFPGEKRTEIFSHTDLRHSQEWLMDGWKHLKDRPDLVPLLLGGEPAVKETMKASHDGTLANGNISNSVCTRSEKPKELRVKVVFSKNTNLDAMMERACDDLSKDDRLGQLKWKSNKKRRLCRSPPAANKAHFCSVNLPSSIKVEPEKCKYITDSLFKSSAVSPLNNLVMSQ</sequence>
<dbReference type="Proteomes" id="UP000595140">
    <property type="component" value="Unassembled WGS sequence"/>
</dbReference>
<reference evidence="2 3" key="1">
    <citation type="submission" date="2018-04" db="EMBL/GenBank/DDBJ databases">
        <authorList>
            <person name="Vogel A."/>
        </authorList>
    </citation>
    <scope>NUCLEOTIDE SEQUENCE [LARGE SCALE GENOMIC DNA]</scope>
</reference>
<evidence type="ECO:0000313" key="2">
    <source>
        <dbReference type="EMBL" id="VFQ85509.1"/>
    </source>
</evidence>